<keyword evidence="9" id="KW-1185">Reference proteome</keyword>
<dbReference type="InterPro" id="IPR036864">
    <property type="entry name" value="Zn2-C6_fun-type_DNA-bd_sf"/>
</dbReference>
<keyword evidence="6" id="KW-0472">Membrane</keyword>
<feature type="compositionally biased region" description="Basic residues" evidence="5">
    <location>
        <begin position="56"/>
        <end position="68"/>
    </location>
</feature>
<keyword evidence="6" id="KW-0812">Transmembrane</keyword>
<keyword evidence="1" id="KW-0479">Metal-binding</keyword>
<feature type="compositionally biased region" description="Gly residues" evidence="5">
    <location>
        <begin position="657"/>
        <end position="668"/>
    </location>
</feature>
<dbReference type="PROSITE" id="PS00463">
    <property type="entry name" value="ZN2_CY6_FUNGAL_1"/>
    <property type="match status" value="1"/>
</dbReference>
<evidence type="ECO:0000256" key="6">
    <source>
        <dbReference type="SAM" id="Phobius"/>
    </source>
</evidence>
<dbReference type="Proteomes" id="UP001174694">
    <property type="component" value="Unassembled WGS sequence"/>
</dbReference>
<feature type="compositionally biased region" description="Low complexity" evidence="5">
    <location>
        <begin position="626"/>
        <end position="642"/>
    </location>
</feature>
<dbReference type="Pfam" id="PF04082">
    <property type="entry name" value="Fungal_trans"/>
    <property type="match status" value="1"/>
</dbReference>
<name>A0AA38VC53_9PEZI</name>
<keyword evidence="6" id="KW-1133">Transmembrane helix</keyword>
<dbReference type="SMART" id="SM00906">
    <property type="entry name" value="Fungal_trans"/>
    <property type="match status" value="1"/>
</dbReference>
<dbReference type="AlphaFoldDB" id="A0AA38VC53"/>
<dbReference type="PROSITE" id="PS50048">
    <property type="entry name" value="ZN2_CY6_FUNGAL_2"/>
    <property type="match status" value="1"/>
</dbReference>
<dbReference type="GO" id="GO:0000981">
    <property type="term" value="F:DNA-binding transcription factor activity, RNA polymerase II-specific"/>
    <property type="evidence" value="ECO:0007669"/>
    <property type="project" value="InterPro"/>
</dbReference>
<evidence type="ECO:0000313" key="8">
    <source>
        <dbReference type="EMBL" id="KAJ9136596.1"/>
    </source>
</evidence>
<evidence type="ECO:0000256" key="4">
    <source>
        <dbReference type="ARBA" id="ARBA00023242"/>
    </source>
</evidence>
<dbReference type="GO" id="GO:0006351">
    <property type="term" value="P:DNA-templated transcription"/>
    <property type="evidence" value="ECO:0007669"/>
    <property type="project" value="InterPro"/>
</dbReference>
<keyword evidence="2" id="KW-0805">Transcription regulation</keyword>
<evidence type="ECO:0000256" key="1">
    <source>
        <dbReference type="ARBA" id="ARBA00022723"/>
    </source>
</evidence>
<gene>
    <name evidence="8" type="ORF">NKR23_g9799</name>
</gene>
<evidence type="ECO:0000313" key="9">
    <source>
        <dbReference type="Proteomes" id="UP001174694"/>
    </source>
</evidence>
<organism evidence="8 9">
    <name type="scientific">Pleurostoma richardsiae</name>
    <dbReference type="NCBI Taxonomy" id="41990"/>
    <lineage>
        <taxon>Eukaryota</taxon>
        <taxon>Fungi</taxon>
        <taxon>Dikarya</taxon>
        <taxon>Ascomycota</taxon>
        <taxon>Pezizomycotina</taxon>
        <taxon>Sordariomycetes</taxon>
        <taxon>Sordariomycetidae</taxon>
        <taxon>Calosphaeriales</taxon>
        <taxon>Pleurostomataceae</taxon>
        <taxon>Pleurostoma</taxon>
    </lineage>
</organism>
<keyword evidence="4" id="KW-0539">Nucleus</keyword>
<feature type="domain" description="Zn(2)-C6 fungal-type" evidence="7">
    <location>
        <begin position="17"/>
        <end position="48"/>
    </location>
</feature>
<dbReference type="SMART" id="SM00066">
    <property type="entry name" value="GAL4"/>
    <property type="match status" value="1"/>
</dbReference>
<dbReference type="GO" id="GO:0000978">
    <property type="term" value="F:RNA polymerase II cis-regulatory region sequence-specific DNA binding"/>
    <property type="evidence" value="ECO:0007669"/>
    <property type="project" value="TreeGrafter"/>
</dbReference>
<dbReference type="EMBL" id="JANBVO010000039">
    <property type="protein sequence ID" value="KAJ9136596.1"/>
    <property type="molecule type" value="Genomic_DNA"/>
</dbReference>
<feature type="transmembrane region" description="Helical" evidence="6">
    <location>
        <begin position="462"/>
        <end position="482"/>
    </location>
</feature>
<dbReference type="Pfam" id="PF00172">
    <property type="entry name" value="Zn_clus"/>
    <property type="match status" value="1"/>
</dbReference>
<feature type="transmembrane region" description="Helical" evidence="6">
    <location>
        <begin position="281"/>
        <end position="301"/>
    </location>
</feature>
<dbReference type="Gene3D" id="4.10.240.10">
    <property type="entry name" value="Zn(2)-C6 fungal-type DNA-binding domain"/>
    <property type="match status" value="1"/>
</dbReference>
<dbReference type="InterPro" id="IPR051127">
    <property type="entry name" value="Fungal_SecMet_Regulators"/>
</dbReference>
<comment type="caution">
    <text evidence="8">The sequence shown here is derived from an EMBL/GenBank/DDBJ whole genome shotgun (WGS) entry which is preliminary data.</text>
</comment>
<evidence type="ECO:0000256" key="3">
    <source>
        <dbReference type="ARBA" id="ARBA00023163"/>
    </source>
</evidence>
<dbReference type="PANTHER" id="PTHR47424">
    <property type="entry name" value="REGULATORY PROTEIN GAL4"/>
    <property type="match status" value="1"/>
</dbReference>
<dbReference type="GO" id="GO:0005634">
    <property type="term" value="C:nucleus"/>
    <property type="evidence" value="ECO:0007669"/>
    <property type="project" value="TreeGrafter"/>
</dbReference>
<feature type="transmembrane region" description="Helical" evidence="6">
    <location>
        <begin position="307"/>
        <end position="325"/>
    </location>
</feature>
<evidence type="ECO:0000256" key="2">
    <source>
        <dbReference type="ARBA" id="ARBA00023015"/>
    </source>
</evidence>
<dbReference type="PANTHER" id="PTHR47424:SF9">
    <property type="entry name" value="TAH-2"/>
    <property type="match status" value="1"/>
</dbReference>
<dbReference type="GO" id="GO:0008270">
    <property type="term" value="F:zinc ion binding"/>
    <property type="evidence" value="ECO:0007669"/>
    <property type="project" value="InterPro"/>
</dbReference>
<dbReference type="InterPro" id="IPR007219">
    <property type="entry name" value="XnlR_reg_dom"/>
</dbReference>
<evidence type="ECO:0000256" key="5">
    <source>
        <dbReference type="SAM" id="MobiDB-lite"/>
    </source>
</evidence>
<dbReference type="CDD" id="cd00067">
    <property type="entry name" value="GAL4"/>
    <property type="match status" value="1"/>
</dbReference>
<feature type="transmembrane region" description="Helical" evidence="6">
    <location>
        <begin position="530"/>
        <end position="554"/>
    </location>
</feature>
<keyword evidence="3" id="KW-0804">Transcription</keyword>
<dbReference type="CDD" id="cd12148">
    <property type="entry name" value="fungal_TF_MHR"/>
    <property type="match status" value="1"/>
</dbReference>
<reference evidence="8" key="1">
    <citation type="submission" date="2022-07" db="EMBL/GenBank/DDBJ databases">
        <title>Fungi with potential for degradation of polypropylene.</title>
        <authorList>
            <person name="Gostincar C."/>
        </authorList>
    </citation>
    <scope>NUCLEOTIDE SEQUENCE</scope>
    <source>
        <strain evidence="8">EXF-13308</strain>
    </source>
</reference>
<protein>
    <submittedName>
        <fullName evidence="8">C6 transcription factor</fullName>
    </submittedName>
</protein>
<accession>A0AA38VC53</accession>
<dbReference type="InterPro" id="IPR001138">
    <property type="entry name" value="Zn2Cys6_DnaBD"/>
</dbReference>
<evidence type="ECO:0000259" key="7">
    <source>
        <dbReference type="PROSITE" id="PS50048"/>
    </source>
</evidence>
<feature type="region of interest" description="Disordered" evidence="5">
    <location>
        <begin position="41"/>
        <end position="122"/>
    </location>
</feature>
<proteinExistence type="predicted"/>
<sequence>MPRPKVKPEDRQRSSKACIACKVSKIRCDSQLPCASCVKKERAGSCVYPASSPEARKRRGLPHHHSAGSRRSSVLGGSYTAGPPSMSELPSPAGFAPLDERRAPSPSPPSPSPVTAADSETRQLPKGRLLISSIGEKVYIGETASLSFLHFLRQTLRPYVGPMSFTDGNRHNVMLEANLNEVHRAEAAVLTPEEQATFLASYLQATSGLLDLFTAPEIELLIEAKQHGEETLPPSVRRDGIAALDMAIAIGAQARGASPSDTQCAAIHFARARQIAFEGMLAHPSLSMVRLFMLLAFYMLGACQRNAAFMYLGVASKAAVVLGLHQPAYYKSLEKDEYAIRLRTWNSLRILDSLTSFILGRPSSLPPTRYDTSSLKEAETQVSAFGRQGQAFNGISRACTLLEEIVQKLSRGHMMDVSVAETLLDKLREWSTGLPPAVRQFSVTGGTSPDWEMLVGNMHVACVYYFAVILVTRPFLIAHLMSSLRSRSTGQTSSMADERAEMVARLAQVCLGSAMYMADTCHRVKMAGYAFGNLCLVKAWIFGAGLVLGFSLFAGEPRQDVQDSFDSAHDILRSLAAASPQARLYYDILSNFSDAIARYRRRLSYETRRSVHQYMDQILVVDVDNGGSSSSNNNNRSAGAAGCHYPSPGGSRDAEAAGGGPDGNGGLGPEDLFPGAGGSVDEFAQCGGDMDMLGDFQGWDDIAMQLAGDFAMNYQPLENLFL</sequence>
<dbReference type="GO" id="GO:0000435">
    <property type="term" value="P:positive regulation of transcription from RNA polymerase II promoter by galactose"/>
    <property type="evidence" value="ECO:0007669"/>
    <property type="project" value="TreeGrafter"/>
</dbReference>
<dbReference type="SUPFAM" id="SSF57701">
    <property type="entry name" value="Zn2/Cys6 DNA-binding domain"/>
    <property type="match status" value="1"/>
</dbReference>
<feature type="region of interest" description="Disordered" evidence="5">
    <location>
        <begin position="626"/>
        <end position="674"/>
    </location>
</feature>